<evidence type="ECO:0000256" key="4">
    <source>
        <dbReference type="ARBA" id="ARBA00022692"/>
    </source>
</evidence>
<evidence type="ECO:0000256" key="3">
    <source>
        <dbReference type="ARBA" id="ARBA00022679"/>
    </source>
</evidence>
<dbReference type="PANTHER" id="PTHR20961">
    <property type="entry name" value="GLYCOSYLTRANSFERASE"/>
    <property type="match status" value="1"/>
</dbReference>
<evidence type="ECO:0000256" key="2">
    <source>
        <dbReference type="ARBA" id="ARBA00022676"/>
    </source>
</evidence>
<dbReference type="Pfam" id="PF04577">
    <property type="entry name" value="Glyco_transf_61"/>
    <property type="match status" value="1"/>
</dbReference>
<feature type="transmembrane region" description="Helical" evidence="8">
    <location>
        <begin position="12"/>
        <end position="34"/>
    </location>
</feature>
<evidence type="ECO:0000256" key="8">
    <source>
        <dbReference type="SAM" id="Phobius"/>
    </source>
</evidence>
<feature type="domain" description="Glycosyltransferase 61 catalytic" evidence="9">
    <location>
        <begin position="374"/>
        <end position="482"/>
    </location>
</feature>
<evidence type="ECO:0000259" key="9">
    <source>
        <dbReference type="Pfam" id="PF04577"/>
    </source>
</evidence>
<protein>
    <submittedName>
        <fullName evidence="10">Membrane-associated protein, putative</fullName>
    </submittedName>
</protein>
<keyword evidence="4 8" id="KW-0812">Transmembrane</keyword>
<gene>
    <name evidence="10" type="ORF">BSAL_05575</name>
</gene>
<dbReference type="InterPro" id="IPR007657">
    <property type="entry name" value="Glycosyltransferase_61"/>
</dbReference>
<keyword evidence="5 8" id="KW-1133">Transmembrane helix</keyword>
<sequence length="560" mass="61858">MLGKHRLAQRNNVWRFTVLLIVFVVGVLVGVVVLSDNTEFVIDSPTTHPRVPTVAPSVVVAPTKRSTQTLVRQPSSNATAMEAADHVDIADDVDDMSWPFAPATQLAHSTLGAGTRYRCVSRGMQQKCLFENLVVKRNTFYVYDPYSTGSTAQGVAPPLKALLHRSRRCSTAQGVAPPLKALHVRKFSRQAQYILRVPYSTAQGVAGRFSSLLPVKAGGFPNPLYPPDGQVGPLIQNHKYRGHPVGKLTGLSDASPPCTRVIARPTIFVFRMSGHSTYHMWENNLGPFYATLLDTFDLETSTEQLALKNELLDPKKLLVSFVDKKPRTGPKAPKILDKLLRLFSDTPVLNASRLTEHTCFTTAIVGVSASRFPHRALVREGQRRLLGAEQSIILPEAPNMIYVSRNHKRITRGRKMINEADVYPVLNRTMFELVGKPVHKVFMEELSYKEQVQLASTTHLLFSPHGGGVANCIWMPPGAVVVEFVAPVGKTLPGMYHTMCGNSGVQHFHFLADADPNDASIKDNARLFSNLIMPVDRMIENAKKGLSKYQAARLRAQSNS</sequence>
<dbReference type="GO" id="GO:0016020">
    <property type="term" value="C:membrane"/>
    <property type="evidence" value="ECO:0007669"/>
    <property type="project" value="UniProtKB-SubCell"/>
</dbReference>
<keyword evidence="6 8" id="KW-0472">Membrane</keyword>
<dbReference type="EMBL" id="CYKH01000903">
    <property type="protein sequence ID" value="CUG61826.1"/>
    <property type="molecule type" value="Genomic_DNA"/>
</dbReference>
<dbReference type="PANTHER" id="PTHR20961:SF38">
    <property type="entry name" value="PROTEIN O-LINKED-MANNOSE BETA-1,4-N-ACETYLGLUCOSAMINYLTRANSFERASE 2"/>
    <property type="match status" value="1"/>
</dbReference>
<dbReference type="Proteomes" id="UP000051952">
    <property type="component" value="Unassembled WGS sequence"/>
</dbReference>
<organism evidence="10 11">
    <name type="scientific">Bodo saltans</name>
    <name type="common">Flagellated protozoan</name>
    <dbReference type="NCBI Taxonomy" id="75058"/>
    <lineage>
        <taxon>Eukaryota</taxon>
        <taxon>Discoba</taxon>
        <taxon>Euglenozoa</taxon>
        <taxon>Kinetoplastea</taxon>
        <taxon>Metakinetoplastina</taxon>
        <taxon>Eubodonida</taxon>
        <taxon>Bodonidae</taxon>
        <taxon>Bodo</taxon>
    </lineage>
</organism>
<evidence type="ECO:0000256" key="6">
    <source>
        <dbReference type="ARBA" id="ARBA00023136"/>
    </source>
</evidence>
<dbReference type="GO" id="GO:0016757">
    <property type="term" value="F:glycosyltransferase activity"/>
    <property type="evidence" value="ECO:0007669"/>
    <property type="project" value="UniProtKB-KW"/>
</dbReference>
<reference evidence="11" key="1">
    <citation type="submission" date="2015-09" db="EMBL/GenBank/DDBJ databases">
        <authorList>
            <consortium name="Pathogen Informatics"/>
        </authorList>
    </citation>
    <scope>NUCLEOTIDE SEQUENCE [LARGE SCALE GENOMIC DNA]</scope>
    <source>
        <strain evidence="11">Lake Konstanz</strain>
    </source>
</reference>
<keyword evidence="3" id="KW-0808">Transferase</keyword>
<keyword evidence="7" id="KW-0325">Glycoprotein</keyword>
<evidence type="ECO:0000256" key="7">
    <source>
        <dbReference type="ARBA" id="ARBA00023180"/>
    </source>
</evidence>
<keyword evidence="11" id="KW-1185">Reference proteome</keyword>
<name>A0A0S4J2D4_BODSA</name>
<evidence type="ECO:0000313" key="11">
    <source>
        <dbReference type="Proteomes" id="UP000051952"/>
    </source>
</evidence>
<evidence type="ECO:0000256" key="1">
    <source>
        <dbReference type="ARBA" id="ARBA00004167"/>
    </source>
</evidence>
<dbReference type="OrthoDB" id="529273at2759"/>
<keyword evidence="2" id="KW-0328">Glycosyltransferase</keyword>
<dbReference type="InterPro" id="IPR049625">
    <property type="entry name" value="Glyco_transf_61_cat"/>
</dbReference>
<evidence type="ECO:0000313" key="10">
    <source>
        <dbReference type="EMBL" id="CUG61826.1"/>
    </source>
</evidence>
<dbReference type="AlphaFoldDB" id="A0A0S4J2D4"/>
<accession>A0A0S4J2D4</accession>
<evidence type="ECO:0000256" key="5">
    <source>
        <dbReference type="ARBA" id="ARBA00022989"/>
    </source>
</evidence>
<dbReference type="VEuPathDB" id="TriTrypDB:BSAL_05575"/>
<comment type="subcellular location">
    <subcellularLocation>
        <location evidence="1">Membrane</location>
        <topology evidence="1">Single-pass membrane protein</topology>
    </subcellularLocation>
</comment>
<proteinExistence type="predicted"/>